<dbReference type="InterPro" id="IPR014730">
    <property type="entry name" value="ETF_a/b_N"/>
</dbReference>
<dbReference type="PIRSF" id="PIRSF000090">
    <property type="entry name" value="Beta-ETF"/>
    <property type="match status" value="1"/>
</dbReference>
<gene>
    <name evidence="3" type="ORF">E4P82_04935</name>
</gene>
<dbReference type="InterPro" id="IPR012255">
    <property type="entry name" value="ETF_b"/>
</dbReference>
<comment type="caution">
    <text evidence="3">The sequence shown here is derived from an EMBL/GenBank/DDBJ whole genome shotgun (WGS) entry which is preliminary data.</text>
</comment>
<dbReference type="PANTHER" id="PTHR21294">
    <property type="entry name" value="ELECTRON TRANSFER FLAVOPROTEIN BETA-SUBUNIT"/>
    <property type="match status" value="1"/>
</dbReference>
<proteinExistence type="predicted"/>
<organism evidence="3 4">
    <name type="scientific">Candidatus Competibacter phosphatis</name>
    <dbReference type="NCBI Taxonomy" id="221280"/>
    <lineage>
        <taxon>Bacteria</taxon>
        <taxon>Pseudomonadati</taxon>
        <taxon>Pseudomonadota</taxon>
        <taxon>Gammaproteobacteria</taxon>
        <taxon>Candidatus Competibacteraceae</taxon>
        <taxon>Candidatus Competibacter</taxon>
    </lineage>
</organism>
<evidence type="ECO:0000313" key="3">
    <source>
        <dbReference type="EMBL" id="NMQ18602.1"/>
    </source>
</evidence>
<keyword evidence="1" id="KW-0813">Transport</keyword>
<name>A0ABX1TIS7_9GAMM</name>
<feature type="domain" description="Electron transfer flavoprotein alpha/beta-subunit N-terminal" evidence="2">
    <location>
        <begin position="22"/>
        <end position="212"/>
    </location>
</feature>
<dbReference type="InterPro" id="IPR014729">
    <property type="entry name" value="Rossmann-like_a/b/a_fold"/>
</dbReference>
<keyword evidence="4" id="KW-1185">Reference proteome</keyword>
<reference evidence="3 4" key="1">
    <citation type="submission" date="2019-03" db="EMBL/GenBank/DDBJ databases">
        <title>Metabolic reconstructions from genomes of highly enriched 'Candidatus Accumulibacter' and 'Candidatus Competibacter' bioreactor populations.</title>
        <authorList>
            <person name="Annavajhala M.K."/>
            <person name="Welles L."/>
            <person name="Abbas B."/>
            <person name="Sorokin D."/>
            <person name="Park H."/>
            <person name="Van Loosdrecht M."/>
            <person name="Chandran K."/>
        </authorList>
    </citation>
    <scope>NUCLEOTIDE SEQUENCE [LARGE SCALE GENOMIC DNA]</scope>
    <source>
        <strain evidence="3 4">SBR_G</strain>
    </source>
</reference>
<dbReference type="SMART" id="SM00893">
    <property type="entry name" value="ETF"/>
    <property type="match status" value="1"/>
</dbReference>
<sequence>MRIAVCLKYVPDPSTIEVDPLTGMIDIGRVLYMMNPADESALELALRLRPPDGTVTVFSVGPIEADRLLQDALAAGADAALRVWDDALGSLKPIVTTTLLAAALRVKALPDLVLCGGHSVDRGSGTVPALLAEHLDWPVVTDVTQFEIQSGRLRARRRLARGARAESEVTLPAILGLETGLVHLRQASLPNLMRVKYTPIPLYGLEELGLSPQDLHFPAMTLHEVMPPRPRARMMFTPDVGGSVQERVAQIMSAGVAGKAGKILESGTPEQQADAIIAFLCQRGFLEQPT</sequence>
<dbReference type="EMBL" id="SPMZ01000014">
    <property type="protein sequence ID" value="NMQ18602.1"/>
    <property type="molecule type" value="Genomic_DNA"/>
</dbReference>
<evidence type="ECO:0000259" key="2">
    <source>
        <dbReference type="SMART" id="SM00893"/>
    </source>
</evidence>
<protein>
    <recommendedName>
        <fullName evidence="2">Electron transfer flavoprotein alpha/beta-subunit N-terminal domain-containing protein</fullName>
    </recommendedName>
</protein>
<evidence type="ECO:0000313" key="4">
    <source>
        <dbReference type="Proteomes" id="UP000760480"/>
    </source>
</evidence>
<accession>A0ABX1TIS7</accession>
<evidence type="ECO:0000256" key="1">
    <source>
        <dbReference type="ARBA" id="ARBA00022982"/>
    </source>
</evidence>
<dbReference type="SUPFAM" id="SSF52402">
    <property type="entry name" value="Adenine nucleotide alpha hydrolases-like"/>
    <property type="match status" value="1"/>
</dbReference>
<dbReference type="Proteomes" id="UP000760480">
    <property type="component" value="Unassembled WGS sequence"/>
</dbReference>
<dbReference type="Gene3D" id="3.40.50.620">
    <property type="entry name" value="HUPs"/>
    <property type="match status" value="1"/>
</dbReference>
<dbReference type="Pfam" id="PF01012">
    <property type="entry name" value="ETF"/>
    <property type="match status" value="1"/>
</dbReference>
<keyword evidence="1" id="KW-0249">Electron transport</keyword>